<evidence type="ECO:0000313" key="1">
    <source>
        <dbReference type="EMBL" id="KGI79373.1"/>
    </source>
</evidence>
<dbReference type="Proteomes" id="UP000029737">
    <property type="component" value="Unassembled WGS sequence"/>
</dbReference>
<proteinExistence type="predicted"/>
<sequence>MTTIAMTVTTIDIRNIGARLREEFALRDENHDLPTGRAVEYFAPAHRVTVTFLRDGAPTNLERDEEVFAALRTIEPTVNAALRERAGADVTGEPWVFSPYAGCDCPCSPGFLVPGRGEQYQASVTVELH</sequence>
<accession>A0ABR4WYG6</accession>
<reference evidence="1 2" key="1">
    <citation type="journal article" date="2014" name="PLoS ONE">
        <title>Identification and Characterization of a New Erythromycin Biosynthetic Gene Cluster in Actinopolyspora erythraea YIM90600, a Novel Erythronolide-Producing Halophilic Actinomycete Isolated from Salt Field.</title>
        <authorList>
            <person name="Chen D."/>
            <person name="Feng J."/>
            <person name="Huang L."/>
            <person name="Zhang Q."/>
            <person name="Wu J."/>
            <person name="Zhu X."/>
            <person name="Duan Y."/>
            <person name="Xu Z."/>
        </authorList>
    </citation>
    <scope>NUCLEOTIDE SEQUENCE [LARGE SCALE GENOMIC DNA]</scope>
    <source>
        <strain evidence="1 2">YIM90600</strain>
    </source>
</reference>
<gene>
    <name evidence="1" type="ORF">IL38_24050</name>
</gene>
<protein>
    <submittedName>
        <fullName evidence="1">Uncharacterized protein</fullName>
    </submittedName>
</protein>
<dbReference type="EMBL" id="JPMV01000046">
    <property type="protein sequence ID" value="KGI79373.1"/>
    <property type="molecule type" value="Genomic_DNA"/>
</dbReference>
<comment type="caution">
    <text evidence="1">The sequence shown here is derived from an EMBL/GenBank/DDBJ whole genome shotgun (WGS) entry which is preliminary data.</text>
</comment>
<evidence type="ECO:0000313" key="2">
    <source>
        <dbReference type="Proteomes" id="UP000029737"/>
    </source>
</evidence>
<name>A0ABR4WYG6_9ACTN</name>
<keyword evidence="2" id="KW-1185">Reference proteome</keyword>
<organism evidence="1 2">
    <name type="scientific">Actinopolyspora erythraea</name>
    <dbReference type="NCBI Taxonomy" id="414996"/>
    <lineage>
        <taxon>Bacteria</taxon>
        <taxon>Bacillati</taxon>
        <taxon>Actinomycetota</taxon>
        <taxon>Actinomycetes</taxon>
        <taxon>Actinopolysporales</taxon>
        <taxon>Actinopolysporaceae</taxon>
        <taxon>Actinopolyspora</taxon>
    </lineage>
</organism>
<dbReference type="RefSeq" id="WP_043578901.1">
    <property type="nucleotide sequence ID" value="NZ_KN214181.1"/>
</dbReference>